<gene>
    <name evidence="1" type="ORF">FUA23_06070</name>
</gene>
<dbReference type="RefSeq" id="WP_147929831.1">
    <property type="nucleotide sequence ID" value="NZ_VOXD01000006.1"/>
</dbReference>
<evidence type="ECO:0000313" key="1">
    <source>
        <dbReference type="EMBL" id="TXF90659.1"/>
    </source>
</evidence>
<dbReference type="Proteomes" id="UP000321907">
    <property type="component" value="Unassembled WGS sequence"/>
</dbReference>
<name>A0A5C7FVK8_9BACT</name>
<keyword evidence="2" id="KW-1185">Reference proteome</keyword>
<sequence>MGILKDAGDSFEGEKEVESVQLSVGFHLPKVITPQRQKQIEFFKDFDENYSIFRELFTAAIKREMELENEVDDFDQDYKLKFMALPTCVKEPFEWEITYYENKNFHHWFTFSIRGNEVLHVTMDG</sequence>
<dbReference type="AlphaFoldDB" id="A0A5C7FVK8"/>
<reference evidence="1 2" key="1">
    <citation type="submission" date="2019-08" db="EMBL/GenBank/DDBJ databases">
        <title>Lewinella sp. strain SSH13 Genome sequencing and assembly.</title>
        <authorList>
            <person name="Kim I."/>
        </authorList>
    </citation>
    <scope>NUCLEOTIDE SEQUENCE [LARGE SCALE GENOMIC DNA]</scope>
    <source>
        <strain evidence="1 2">SSH13</strain>
    </source>
</reference>
<organism evidence="1 2">
    <name type="scientific">Neolewinella aurantiaca</name>
    <dbReference type="NCBI Taxonomy" id="2602767"/>
    <lineage>
        <taxon>Bacteria</taxon>
        <taxon>Pseudomonadati</taxon>
        <taxon>Bacteroidota</taxon>
        <taxon>Saprospiria</taxon>
        <taxon>Saprospirales</taxon>
        <taxon>Lewinellaceae</taxon>
        <taxon>Neolewinella</taxon>
    </lineage>
</organism>
<protein>
    <recommendedName>
        <fullName evidence="3">DUF2004 domain-containing protein</fullName>
    </recommendedName>
</protein>
<accession>A0A5C7FVK8</accession>
<dbReference type="OrthoDB" id="1431262at2"/>
<dbReference type="EMBL" id="VOXD01000006">
    <property type="protein sequence ID" value="TXF90659.1"/>
    <property type="molecule type" value="Genomic_DNA"/>
</dbReference>
<evidence type="ECO:0008006" key="3">
    <source>
        <dbReference type="Google" id="ProtNLM"/>
    </source>
</evidence>
<evidence type="ECO:0000313" key="2">
    <source>
        <dbReference type="Proteomes" id="UP000321907"/>
    </source>
</evidence>
<proteinExistence type="predicted"/>
<comment type="caution">
    <text evidence="1">The sequence shown here is derived from an EMBL/GenBank/DDBJ whole genome shotgun (WGS) entry which is preliminary data.</text>
</comment>